<sequence length="84" mass="9614">MRVGILQIQNNIHEFHPKRVGETSFSNKKLDLGNSEKVNITFKEILDEKIFQDNSISFSEKASKNLHEINGELTADQKNRLETG</sequence>
<organism evidence="1">
    <name type="scientific">marine metagenome</name>
    <dbReference type="NCBI Taxonomy" id="408172"/>
    <lineage>
        <taxon>unclassified sequences</taxon>
        <taxon>metagenomes</taxon>
        <taxon>ecological metagenomes</taxon>
    </lineage>
</organism>
<evidence type="ECO:0000313" key="1">
    <source>
        <dbReference type="EMBL" id="SVE34004.1"/>
    </source>
</evidence>
<reference evidence="1" key="1">
    <citation type="submission" date="2018-05" db="EMBL/GenBank/DDBJ databases">
        <authorList>
            <person name="Lanie J.A."/>
            <person name="Ng W.-L."/>
            <person name="Kazmierczak K.M."/>
            <person name="Andrzejewski T.M."/>
            <person name="Davidsen T.M."/>
            <person name="Wayne K.J."/>
            <person name="Tettelin H."/>
            <person name="Glass J.I."/>
            <person name="Rusch D."/>
            <person name="Podicherti R."/>
            <person name="Tsui H.-C.T."/>
            <person name="Winkler M.E."/>
        </authorList>
    </citation>
    <scope>NUCLEOTIDE SEQUENCE</scope>
</reference>
<feature type="non-terminal residue" evidence="1">
    <location>
        <position position="84"/>
    </location>
</feature>
<proteinExistence type="predicted"/>
<dbReference type="AlphaFoldDB" id="A0A383CPF8"/>
<protein>
    <submittedName>
        <fullName evidence="1">Uncharacterized protein</fullName>
    </submittedName>
</protein>
<gene>
    <name evidence="1" type="ORF">METZ01_LOCUS486858</name>
</gene>
<dbReference type="EMBL" id="UINC01210516">
    <property type="protein sequence ID" value="SVE34004.1"/>
    <property type="molecule type" value="Genomic_DNA"/>
</dbReference>
<name>A0A383CPF8_9ZZZZ</name>
<accession>A0A383CPF8</accession>